<dbReference type="KEGG" id="puo:RZN69_11005"/>
<proteinExistence type="predicted"/>
<keyword evidence="4" id="KW-1185">Reference proteome</keyword>
<name>A0AAQ3LDY7_9BACT</name>
<evidence type="ECO:0000256" key="2">
    <source>
        <dbReference type="SAM" id="SignalP"/>
    </source>
</evidence>
<feature type="signal peptide" evidence="2">
    <location>
        <begin position="1"/>
        <end position="26"/>
    </location>
</feature>
<evidence type="ECO:0000256" key="1">
    <source>
        <dbReference type="ARBA" id="ARBA00022729"/>
    </source>
</evidence>
<protein>
    <submittedName>
        <fullName evidence="3">Autotransporter-associated beta strand repeat-containing protein</fullName>
    </submittedName>
</protein>
<sequence>MKSINTLSLKYSLAAYVSLASLLNGADFSWNTSSDTNWSIAANWLEDGGATVNTPGASDNVVTPTLFGDLRVNLASVDVASWTYNSSSDHEIVGLNGASGANLGVTGTLTKSGSGTLLFRNGGTQLLNLTVGSLLVDGGTLNLGTFNSTTLNNFTAGSGSVSNASVGLNITSGTANVTGNLALNGSATVSVQQRVGASGTLAVGSLSSTGSSNVIQANSFSGSASTGTLQLNNASGTSTYGGLIESGGPSSVMNVVKNGAGTQIFTGANTYNGTTTVNAGTLLINNTTGSGTGTSTVQVNNGAIFGGSGSSTGDITVANGATLISGDGSAASDGLSLSGDLSLSDGSTLSIALGSSGASSALERTGGTWSFDSDQTFLFLDLGAETGTYNNIISGLTGSETGLASIGTWTISNNGWLGTFSYNGAGSVDLALTTIPEPSMYASMAGFAVVLCVMLRRRFTQKVFI</sequence>
<dbReference type="Proteomes" id="UP001304300">
    <property type="component" value="Chromosome"/>
</dbReference>
<evidence type="ECO:0000313" key="4">
    <source>
        <dbReference type="Proteomes" id="UP001304300"/>
    </source>
</evidence>
<evidence type="ECO:0000313" key="3">
    <source>
        <dbReference type="EMBL" id="WOO43617.1"/>
    </source>
</evidence>
<dbReference type="NCBIfam" id="TIGR02601">
    <property type="entry name" value="autotrns_rpt"/>
    <property type="match status" value="1"/>
</dbReference>
<accession>A0AAQ3LDY7</accession>
<dbReference type="EMBL" id="CP136920">
    <property type="protein sequence ID" value="WOO43617.1"/>
    <property type="molecule type" value="Genomic_DNA"/>
</dbReference>
<keyword evidence="1 2" id="KW-0732">Signal</keyword>
<gene>
    <name evidence="3" type="ORF">RZN69_11005</name>
</gene>
<dbReference type="Pfam" id="PF12951">
    <property type="entry name" value="PATR"/>
    <property type="match status" value="1"/>
</dbReference>
<reference evidence="3 4" key="1">
    <citation type="submission" date="2023-10" db="EMBL/GenBank/DDBJ databases">
        <title>Rubellicoccus peritrichatus gen. nov., sp. nov., isolated from an algae of coral reef tank.</title>
        <authorList>
            <person name="Luo J."/>
        </authorList>
    </citation>
    <scope>NUCLEOTIDE SEQUENCE [LARGE SCALE GENOMIC DNA]</scope>
    <source>
        <strain evidence="3 4">CR14</strain>
    </source>
</reference>
<dbReference type="InterPro" id="IPR013425">
    <property type="entry name" value="Autotrns_rpt"/>
</dbReference>
<feature type="chain" id="PRO_5043044438" evidence="2">
    <location>
        <begin position="27"/>
        <end position="465"/>
    </location>
</feature>
<dbReference type="RefSeq" id="WP_317836182.1">
    <property type="nucleotide sequence ID" value="NZ_CP136920.1"/>
</dbReference>
<dbReference type="AlphaFoldDB" id="A0AAQ3LDY7"/>
<organism evidence="3 4">
    <name type="scientific">Rubellicoccus peritrichatus</name>
    <dbReference type="NCBI Taxonomy" id="3080537"/>
    <lineage>
        <taxon>Bacteria</taxon>
        <taxon>Pseudomonadati</taxon>
        <taxon>Verrucomicrobiota</taxon>
        <taxon>Opitutia</taxon>
        <taxon>Puniceicoccales</taxon>
        <taxon>Cerasicoccaceae</taxon>
        <taxon>Rubellicoccus</taxon>
    </lineage>
</organism>